<dbReference type="InterPro" id="IPR011010">
    <property type="entry name" value="DNA_brk_join_enz"/>
</dbReference>
<dbReference type="Pfam" id="PF00589">
    <property type="entry name" value="Phage_integrase"/>
    <property type="match status" value="1"/>
</dbReference>
<dbReference type="CDD" id="cd01189">
    <property type="entry name" value="INT_ICEBs1_C_like"/>
    <property type="match status" value="1"/>
</dbReference>
<evidence type="ECO:0000256" key="4">
    <source>
        <dbReference type="PROSITE-ProRule" id="PRU01248"/>
    </source>
</evidence>
<dbReference type="InterPro" id="IPR044068">
    <property type="entry name" value="CB"/>
</dbReference>
<dbReference type="PROSITE" id="PS51900">
    <property type="entry name" value="CB"/>
    <property type="match status" value="1"/>
</dbReference>
<keyword evidence="2 4" id="KW-0238">DNA-binding</keyword>
<dbReference type="EMBL" id="CP070499">
    <property type="protein sequence ID" value="QSB15167.1"/>
    <property type="molecule type" value="Genomic_DNA"/>
</dbReference>
<reference evidence="7" key="1">
    <citation type="submission" date="2021-02" db="EMBL/GenBank/DDBJ databases">
        <title>Natrosporangium hydrolyticum gen. nov., sp. nov, a haloalkaliphilic actinobacterium from a soda solonchak soil.</title>
        <authorList>
            <person name="Sorokin D.Y."/>
            <person name="Khijniak T.V."/>
            <person name="Zakharycheva A.P."/>
            <person name="Boueva O.V."/>
            <person name="Ariskina E.V."/>
            <person name="Hahnke R.L."/>
            <person name="Bunk B."/>
            <person name="Sproer C."/>
            <person name="Schumann P."/>
            <person name="Evtushenko L.I."/>
            <person name="Kublanov I.V."/>
        </authorList>
    </citation>
    <scope>NUCLEOTIDE SEQUENCE</scope>
    <source>
        <strain evidence="7">DSM 106523</strain>
    </source>
</reference>
<evidence type="ECO:0000256" key="3">
    <source>
        <dbReference type="ARBA" id="ARBA00023172"/>
    </source>
</evidence>
<gene>
    <name evidence="7" type="ORF">JQS43_01980</name>
</gene>
<evidence type="ECO:0000256" key="2">
    <source>
        <dbReference type="ARBA" id="ARBA00023125"/>
    </source>
</evidence>
<evidence type="ECO:0000259" key="5">
    <source>
        <dbReference type="PROSITE" id="PS51898"/>
    </source>
</evidence>
<evidence type="ECO:0000256" key="1">
    <source>
        <dbReference type="ARBA" id="ARBA00022908"/>
    </source>
</evidence>
<organism evidence="7 8">
    <name type="scientific">Natronosporangium hydrolyticum</name>
    <dbReference type="NCBI Taxonomy" id="2811111"/>
    <lineage>
        <taxon>Bacteria</taxon>
        <taxon>Bacillati</taxon>
        <taxon>Actinomycetota</taxon>
        <taxon>Actinomycetes</taxon>
        <taxon>Micromonosporales</taxon>
        <taxon>Micromonosporaceae</taxon>
        <taxon>Natronosporangium</taxon>
    </lineage>
</organism>
<keyword evidence="8" id="KW-1185">Reference proteome</keyword>
<dbReference type="InterPro" id="IPR013762">
    <property type="entry name" value="Integrase-like_cat_sf"/>
</dbReference>
<dbReference type="InterPro" id="IPR002104">
    <property type="entry name" value="Integrase_catalytic"/>
</dbReference>
<sequence length="389" mass="43461">MSTSKRGRRANGEGSIYQRSDGRWTAAYYVPDRFGTRRRRYVYGASPEAVEEQLVKLRQNVKSGTPVAPAGLSLAEYLSEWLDQVAAPRVRASTLYGYRNSISRYLTPRLGRKKLGSLTARDVRGFLAELSRDGVGERTAQYAHSTLRAALEDAVREEMIPRNVAKLVRAPRPIKTEREPLNVSEIRTLLGAVKEHRLYALFVVVAVLGMRRSEILGLRWEDVDLAAGVLRIQRGLQRVDGALVTLPTKTRRSARVVPLPGFVVRALRDHQASQEVERKALGPRWPDLGFVFTTPIGTPIDPRNCTRMVQTAVQRAGLPLVRLHDFRHGCVSVLLALGVPPRTVMEIVGHSTLEMTMNVYAHVTLDDKREALDQLGELLDGEDQEDDDG</sequence>
<dbReference type="SUPFAM" id="SSF56349">
    <property type="entry name" value="DNA breaking-rejoining enzymes"/>
    <property type="match status" value="1"/>
</dbReference>
<dbReference type="GO" id="GO:0003677">
    <property type="term" value="F:DNA binding"/>
    <property type="evidence" value="ECO:0007669"/>
    <property type="project" value="UniProtKB-UniRule"/>
</dbReference>
<dbReference type="KEGG" id="nhy:JQS43_01980"/>
<keyword evidence="1" id="KW-0229">DNA integration</keyword>
<proteinExistence type="predicted"/>
<feature type="domain" description="Core-binding (CB)" evidence="6">
    <location>
        <begin position="72"/>
        <end position="155"/>
    </location>
</feature>
<dbReference type="Gene3D" id="1.10.150.130">
    <property type="match status" value="1"/>
</dbReference>
<dbReference type="RefSeq" id="WP_239677341.1">
    <property type="nucleotide sequence ID" value="NZ_CP070499.1"/>
</dbReference>
<evidence type="ECO:0000313" key="8">
    <source>
        <dbReference type="Proteomes" id="UP000662857"/>
    </source>
</evidence>
<dbReference type="Proteomes" id="UP000662857">
    <property type="component" value="Chromosome"/>
</dbReference>
<accession>A0A895YBM5</accession>
<dbReference type="InterPro" id="IPR050090">
    <property type="entry name" value="Tyrosine_recombinase_XerCD"/>
</dbReference>
<dbReference type="AlphaFoldDB" id="A0A895YBM5"/>
<evidence type="ECO:0000313" key="7">
    <source>
        <dbReference type="EMBL" id="QSB15167.1"/>
    </source>
</evidence>
<dbReference type="InterPro" id="IPR004107">
    <property type="entry name" value="Integrase_SAM-like_N"/>
</dbReference>
<keyword evidence="3" id="KW-0233">DNA recombination</keyword>
<dbReference type="Gene3D" id="1.10.443.10">
    <property type="entry name" value="Intergrase catalytic core"/>
    <property type="match status" value="1"/>
</dbReference>
<name>A0A895YBM5_9ACTN</name>
<dbReference type="InterPro" id="IPR010998">
    <property type="entry name" value="Integrase_recombinase_N"/>
</dbReference>
<evidence type="ECO:0000259" key="6">
    <source>
        <dbReference type="PROSITE" id="PS51900"/>
    </source>
</evidence>
<dbReference type="GO" id="GO:0006310">
    <property type="term" value="P:DNA recombination"/>
    <property type="evidence" value="ECO:0007669"/>
    <property type="project" value="UniProtKB-KW"/>
</dbReference>
<dbReference type="GO" id="GO:0015074">
    <property type="term" value="P:DNA integration"/>
    <property type="evidence" value="ECO:0007669"/>
    <property type="project" value="UniProtKB-KW"/>
</dbReference>
<dbReference type="PROSITE" id="PS51898">
    <property type="entry name" value="TYR_RECOMBINASE"/>
    <property type="match status" value="1"/>
</dbReference>
<dbReference type="Pfam" id="PF14659">
    <property type="entry name" value="Phage_int_SAM_3"/>
    <property type="match status" value="1"/>
</dbReference>
<dbReference type="PANTHER" id="PTHR30349">
    <property type="entry name" value="PHAGE INTEGRASE-RELATED"/>
    <property type="match status" value="1"/>
</dbReference>
<protein>
    <submittedName>
        <fullName evidence="7">Site-specific integrase</fullName>
    </submittedName>
</protein>
<dbReference type="PANTHER" id="PTHR30349:SF91">
    <property type="entry name" value="INTA PROTEIN"/>
    <property type="match status" value="1"/>
</dbReference>
<feature type="domain" description="Tyr recombinase" evidence="5">
    <location>
        <begin position="176"/>
        <end position="373"/>
    </location>
</feature>